<dbReference type="GO" id="GO:0019464">
    <property type="term" value="P:glycine decarboxylation via glycine cleavage system"/>
    <property type="evidence" value="ECO:0007669"/>
    <property type="project" value="UniProtKB-UniRule"/>
</dbReference>
<protein>
    <recommendedName>
        <fullName evidence="5">Glycine cleavage system H protein</fullName>
    </recommendedName>
</protein>
<evidence type="ECO:0000313" key="7">
    <source>
        <dbReference type="EMBL" id="CAF9906439.1"/>
    </source>
</evidence>
<keyword evidence="8" id="KW-1185">Reference proteome</keyword>
<dbReference type="Proteomes" id="UP000664169">
    <property type="component" value="Unassembled WGS sequence"/>
</dbReference>
<proteinExistence type="inferred from homology"/>
<evidence type="ECO:0000256" key="1">
    <source>
        <dbReference type="ARBA" id="ARBA00009249"/>
    </source>
</evidence>
<accession>A0A8H3EH59</accession>
<dbReference type="NCBIfam" id="TIGR00527">
    <property type="entry name" value="gcvH"/>
    <property type="match status" value="1"/>
</dbReference>
<dbReference type="GO" id="GO:0009249">
    <property type="term" value="P:protein lipoylation"/>
    <property type="evidence" value="ECO:0007669"/>
    <property type="project" value="TreeGrafter"/>
</dbReference>
<dbReference type="SUPFAM" id="SSF51230">
    <property type="entry name" value="Single hybrid motif"/>
    <property type="match status" value="1"/>
</dbReference>
<dbReference type="PANTHER" id="PTHR11715:SF3">
    <property type="entry name" value="GLYCINE CLEAVAGE SYSTEM H PROTEIN-RELATED"/>
    <property type="match status" value="1"/>
</dbReference>
<dbReference type="PROSITE" id="PS00189">
    <property type="entry name" value="LIPOYL"/>
    <property type="match status" value="1"/>
</dbReference>
<keyword evidence="2 4" id="KW-0450">Lipoyl</keyword>
<name>A0A8H3EH59_9LECA</name>
<comment type="caution">
    <text evidence="7">The sequence shown here is derived from an EMBL/GenBank/DDBJ whole genome shotgun (WGS) entry which is preliminary data.</text>
</comment>
<evidence type="ECO:0000256" key="5">
    <source>
        <dbReference type="RuleBase" id="RU364055"/>
    </source>
</evidence>
<organism evidence="7 8">
    <name type="scientific">Gomphillus americanus</name>
    <dbReference type="NCBI Taxonomy" id="1940652"/>
    <lineage>
        <taxon>Eukaryota</taxon>
        <taxon>Fungi</taxon>
        <taxon>Dikarya</taxon>
        <taxon>Ascomycota</taxon>
        <taxon>Pezizomycotina</taxon>
        <taxon>Lecanoromycetes</taxon>
        <taxon>OSLEUM clade</taxon>
        <taxon>Ostropomycetidae</taxon>
        <taxon>Ostropales</taxon>
        <taxon>Graphidaceae</taxon>
        <taxon>Gomphilloideae</taxon>
        <taxon>Gomphillus</taxon>
    </lineage>
</organism>
<dbReference type="GO" id="GO:0005960">
    <property type="term" value="C:glycine cleavage complex"/>
    <property type="evidence" value="ECO:0007669"/>
    <property type="project" value="UniProtKB-UniRule"/>
</dbReference>
<evidence type="ECO:0000313" key="8">
    <source>
        <dbReference type="Proteomes" id="UP000664169"/>
    </source>
</evidence>
<comment type="function">
    <text evidence="5">The H protein shuttles the methylamine group of glycine from the P protein to the T protein.</text>
</comment>
<comment type="cofactor">
    <cofactor evidence="5">
        <name>(R)-lipoate</name>
        <dbReference type="ChEBI" id="CHEBI:83088"/>
    </cofactor>
    <text evidence="5">Binds 1 lipoyl cofactor covalently.</text>
</comment>
<evidence type="ECO:0000259" key="6">
    <source>
        <dbReference type="PROSITE" id="PS50968"/>
    </source>
</evidence>
<dbReference type="InterPro" id="IPR003016">
    <property type="entry name" value="2-oxoA_DH_lipoyl-BS"/>
</dbReference>
<comment type="similarity">
    <text evidence="1 5">Belongs to the GcvH family.</text>
</comment>
<reference evidence="7" key="1">
    <citation type="submission" date="2021-03" db="EMBL/GenBank/DDBJ databases">
        <authorList>
            <person name="Tagirdzhanova G."/>
        </authorList>
    </citation>
    <scope>NUCLEOTIDE SEQUENCE</scope>
</reference>
<dbReference type="PANTHER" id="PTHR11715">
    <property type="entry name" value="GLYCINE CLEAVAGE SYSTEM H PROTEIN"/>
    <property type="match status" value="1"/>
</dbReference>
<keyword evidence="3 5" id="KW-0809">Transit peptide</keyword>
<evidence type="ECO:0000256" key="4">
    <source>
        <dbReference type="PIRSR" id="PIRSR617453-50"/>
    </source>
</evidence>
<dbReference type="InterPro" id="IPR000089">
    <property type="entry name" value="Biotin_lipoyl"/>
</dbReference>
<dbReference type="Pfam" id="PF01597">
    <property type="entry name" value="GCV_H"/>
    <property type="match status" value="1"/>
</dbReference>
<dbReference type="EMBL" id="CAJPDQ010000003">
    <property type="protein sequence ID" value="CAF9906439.1"/>
    <property type="molecule type" value="Genomic_DNA"/>
</dbReference>
<feature type="modified residue" description="N6-lipoyllysine" evidence="4">
    <location>
        <position position="93"/>
    </location>
</feature>
<sequence>MRLAKHATSLSRQITAPPKLSTTRLFSAVPTLREKYYTESHEWIELASDKKTGSIGISAHAASALGDIVFVELPEKGASLQASDVMGAVESVKSASDLYIPVGGTIVETNTKLEETPGLINKSPEDEGWIVKIELAKGEVDTVEKLMNADQYKEKISE</sequence>
<dbReference type="GO" id="GO:0005739">
    <property type="term" value="C:mitochondrion"/>
    <property type="evidence" value="ECO:0007669"/>
    <property type="project" value="UniProtKB-SubCell"/>
</dbReference>
<gene>
    <name evidence="7" type="ORF">GOMPHAMPRED_004707</name>
</gene>
<dbReference type="InterPro" id="IPR033753">
    <property type="entry name" value="GCV_H/Fam206"/>
</dbReference>
<dbReference type="HAMAP" id="MF_00272">
    <property type="entry name" value="GcvH"/>
    <property type="match status" value="1"/>
</dbReference>
<keyword evidence="5" id="KW-0496">Mitochondrion</keyword>
<dbReference type="OrthoDB" id="10264154at2759"/>
<dbReference type="InterPro" id="IPR011053">
    <property type="entry name" value="Single_hybrid_motif"/>
</dbReference>
<comment type="subunit">
    <text evidence="5">The glycine cleavage system is composed of four proteins: P, T, L and H.</text>
</comment>
<comment type="subcellular location">
    <subcellularLocation>
        <location evidence="5">Mitochondrion</location>
    </subcellularLocation>
</comment>
<dbReference type="Gene3D" id="2.40.50.100">
    <property type="match status" value="1"/>
</dbReference>
<dbReference type="CDD" id="cd06848">
    <property type="entry name" value="GCS_H"/>
    <property type="match status" value="1"/>
</dbReference>
<dbReference type="AlphaFoldDB" id="A0A8H3EH59"/>
<dbReference type="PROSITE" id="PS50968">
    <property type="entry name" value="BIOTINYL_LIPOYL"/>
    <property type="match status" value="1"/>
</dbReference>
<dbReference type="InterPro" id="IPR017453">
    <property type="entry name" value="GCV_H_sub"/>
</dbReference>
<evidence type="ECO:0000256" key="3">
    <source>
        <dbReference type="ARBA" id="ARBA00022946"/>
    </source>
</evidence>
<feature type="domain" description="Lipoyl-binding" evidence="6">
    <location>
        <begin position="52"/>
        <end position="134"/>
    </location>
</feature>
<dbReference type="InterPro" id="IPR002930">
    <property type="entry name" value="GCV_H"/>
</dbReference>
<dbReference type="NCBIfam" id="NF002270">
    <property type="entry name" value="PRK01202.1"/>
    <property type="match status" value="1"/>
</dbReference>
<evidence type="ECO:0000256" key="2">
    <source>
        <dbReference type="ARBA" id="ARBA00022823"/>
    </source>
</evidence>